<dbReference type="GeneID" id="64407030"/>
<dbReference type="CDD" id="cd02020">
    <property type="entry name" value="CMPK"/>
    <property type="match status" value="1"/>
</dbReference>
<keyword evidence="11" id="KW-1185">Reference proteome</keyword>
<accession>A0A3S4W758</accession>
<evidence type="ECO:0000313" key="10">
    <source>
        <dbReference type="EMBL" id="VEH70268.1"/>
    </source>
</evidence>
<feature type="domain" description="Cytidylate kinase" evidence="9">
    <location>
        <begin position="6"/>
        <end position="216"/>
    </location>
</feature>
<evidence type="ECO:0000256" key="3">
    <source>
        <dbReference type="ARBA" id="ARBA00022741"/>
    </source>
</evidence>
<dbReference type="RefSeq" id="WP_061786963.1">
    <property type="nucleotide sequence ID" value="NZ_LR134406.1"/>
</dbReference>
<dbReference type="Proteomes" id="UP000273044">
    <property type="component" value="Chromosome"/>
</dbReference>
<evidence type="ECO:0000256" key="5">
    <source>
        <dbReference type="ARBA" id="ARBA00022840"/>
    </source>
</evidence>
<name>A0A3S4W758_9ACTN</name>
<dbReference type="EC" id="2.7.4.25" evidence="8"/>
<keyword evidence="5 8" id="KW-0067">ATP-binding</keyword>
<dbReference type="GO" id="GO:0036431">
    <property type="term" value="F:dCMP kinase activity"/>
    <property type="evidence" value="ECO:0007669"/>
    <property type="project" value="InterPro"/>
</dbReference>
<dbReference type="InterPro" id="IPR003136">
    <property type="entry name" value="Cytidylate_kin"/>
</dbReference>
<dbReference type="InterPro" id="IPR011994">
    <property type="entry name" value="Cytidylate_kinase_dom"/>
</dbReference>
<proteinExistence type="inferred from homology"/>
<sequence length="219" mass="23757">MDELVIALDGPSGVGKSSTAKLVAQKLRLAYLDTGAMYRAVACEFARRGLERTDETGIGELARTADLRMTTNPDAPRVCINGRDVTEEIRKPEISAIVSAVAVVPEVRRVLTERMRRIIAEHDRRMVVEGRDITTVVAPDAEVRVLLTADAAARIGRRAAELGERADQVTVTDSILRRDHDDSTVSNFTEAACGVSVIDSTHLGLDEVVAEILKLVPDA</sequence>
<dbReference type="Pfam" id="PF02224">
    <property type="entry name" value="Cytidylate_kin"/>
    <property type="match status" value="1"/>
</dbReference>
<evidence type="ECO:0000256" key="7">
    <source>
        <dbReference type="ARBA" id="ARBA00048478"/>
    </source>
</evidence>
<comment type="similarity">
    <text evidence="1 8">Belongs to the cytidylate kinase family. Type 1 subfamily.</text>
</comment>
<reference evidence="10 11" key="1">
    <citation type="submission" date="2018-12" db="EMBL/GenBank/DDBJ databases">
        <authorList>
            <consortium name="Pathogen Informatics"/>
        </authorList>
    </citation>
    <scope>NUCLEOTIDE SEQUENCE [LARGE SCALE GENOMIC DNA]</scope>
    <source>
        <strain evidence="10 11">NCTC12967</strain>
    </source>
</reference>
<organism evidence="10 11">
    <name type="scientific">Arachnia propionica</name>
    <dbReference type="NCBI Taxonomy" id="1750"/>
    <lineage>
        <taxon>Bacteria</taxon>
        <taxon>Bacillati</taxon>
        <taxon>Actinomycetota</taxon>
        <taxon>Actinomycetes</taxon>
        <taxon>Propionibacteriales</taxon>
        <taxon>Propionibacteriaceae</taxon>
        <taxon>Arachnia</taxon>
    </lineage>
</organism>
<keyword evidence="2 8" id="KW-0808">Transferase</keyword>
<dbReference type="NCBIfam" id="TIGR00017">
    <property type="entry name" value="cmk"/>
    <property type="match status" value="1"/>
</dbReference>
<evidence type="ECO:0000259" key="9">
    <source>
        <dbReference type="Pfam" id="PF02224"/>
    </source>
</evidence>
<keyword evidence="4 8" id="KW-0418">Kinase</keyword>
<evidence type="ECO:0000256" key="8">
    <source>
        <dbReference type="HAMAP-Rule" id="MF_00238"/>
    </source>
</evidence>
<dbReference type="GO" id="GO:0036430">
    <property type="term" value="F:CMP kinase activity"/>
    <property type="evidence" value="ECO:0007669"/>
    <property type="project" value="RHEA"/>
</dbReference>
<dbReference type="Gene3D" id="3.40.50.300">
    <property type="entry name" value="P-loop containing nucleotide triphosphate hydrolases"/>
    <property type="match status" value="1"/>
</dbReference>
<evidence type="ECO:0000256" key="4">
    <source>
        <dbReference type="ARBA" id="ARBA00022777"/>
    </source>
</evidence>
<dbReference type="SUPFAM" id="SSF52540">
    <property type="entry name" value="P-loop containing nucleoside triphosphate hydrolases"/>
    <property type="match status" value="1"/>
</dbReference>
<comment type="catalytic activity">
    <reaction evidence="6 8">
        <text>dCMP + ATP = dCDP + ADP</text>
        <dbReference type="Rhea" id="RHEA:25094"/>
        <dbReference type="ChEBI" id="CHEBI:30616"/>
        <dbReference type="ChEBI" id="CHEBI:57566"/>
        <dbReference type="ChEBI" id="CHEBI:58593"/>
        <dbReference type="ChEBI" id="CHEBI:456216"/>
        <dbReference type="EC" id="2.7.4.25"/>
    </reaction>
</comment>
<comment type="catalytic activity">
    <reaction evidence="7 8">
        <text>CMP + ATP = CDP + ADP</text>
        <dbReference type="Rhea" id="RHEA:11600"/>
        <dbReference type="ChEBI" id="CHEBI:30616"/>
        <dbReference type="ChEBI" id="CHEBI:58069"/>
        <dbReference type="ChEBI" id="CHEBI:60377"/>
        <dbReference type="ChEBI" id="CHEBI:456216"/>
        <dbReference type="EC" id="2.7.4.25"/>
    </reaction>
</comment>
<dbReference type="InterPro" id="IPR027417">
    <property type="entry name" value="P-loop_NTPase"/>
</dbReference>
<evidence type="ECO:0000256" key="1">
    <source>
        <dbReference type="ARBA" id="ARBA00009427"/>
    </source>
</evidence>
<feature type="binding site" evidence="8">
    <location>
        <begin position="10"/>
        <end position="18"/>
    </location>
    <ligand>
        <name>ATP</name>
        <dbReference type="ChEBI" id="CHEBI:30616"/>
    </ligand>
</feature>
<evidence type="ECO:0000256" key="6">
    <source>
        <dbReference type="ARBA" id="ARBA00047615"/>
    </source>
</evidence>
<evidence type="ECO:0000313" key="11">
    <source>
        <dbReference type="Proteomes" id="UP000273044"/>
    </source>
</evidence>
<protein>
    <recommendedName>
        <fullName evidence="8">Cytidylate kinase</fullName>
        <shortName evidence="8">CK</shortName>
        <ecNumber evidence="8">2.7.4.25</ecNumber>
    </recommendedName>
    <alternativeName>
        <fullName evidence="8">Cytidine monophosphate kinase</fullName>
        <shortName evidence="8">CMP kinase</shortName>
    </alternativeName>
</protein>
<dbReference type="HAMAP" id="MF_00238">
    <property type="entry name" value="Cytidyl_kinase_type1"/>
    <property type="match status" value="1"/>
</dbReference>
<gene>
    <name evidence="8 10" type="primary">cmk</name>
    <name evidence="10" type="ORF">NCTC12967_01563</name>
</gene>
<keyword evidence="8" id="KW-0963">Cytoplasm</keyword>
<dbReference type="EMBL" id="LR134406">
    <property type="protein sequence ID" value="VEH70268.1"/>
    <property type="molecule type" value="Genomic_DNA"/>
</dbReference>
<dbReference type="GO" id="GO:0005737">
    <property type="term" value="C:cytoplasm"/>
    <property type="evidence" value="ECO:0007669"/>
    <property type="project" value="UniProtKB-SubCell"/>
</dbReference>
<comment type="subcellular location">
    <subcellularLocation>
        <location evidence="8">Cytoplasm</location>
    </subcellularLocation>
</comment>
<dbReference type="GO" id="GO:0005524">
    <property type="term" value="F:ATP binding"/>
    <property type="evidence" value="ECO:0007669"/>
    <property type="project" value="UniProtKB-UniRule"/>
</dbReference>
<evidence type="ECO:0000256" key="2">
    <source>
        <dbReference type="ARBA" id="ARBA00022679"/>
    </source>
</evidence>
<keyword evidence="3 8" id="KW-0547">Nucleotide-binding</keyword>
<dbReference type="GO" id="GO:0006220">
    <property type="term" value="P:pyrimidine nucleotide metabolic process"/>
    <property type="evidence" value="ECO:0007669"/>
    <property type="project" value="UniProtKB-UniRule"/>
</dbReference>
<dbReference type="AlphaFoldDB" id="A0A3S4W758"/>